<dbReference type="Gene3D" id="2.30.30.440">
    <property type="entry name" value="Domain of unknown function DUF1918"/>
    <property type="match status" value="1"/>
</dbReference>
<dbReference type="EMBL" id="CP087164">
    <property type="protein sequence ID" value="UGS34425.1"/>
    <property type="molecule type" value="Genomic_DNA"/>
</dbReference>
<organism evidence="2 3">
    <name type="scientific">Capillimicrobium parvum</name>
    <dbReference type="NCBI Taxonomy" id="2884022"/>
    <lineage>
        <taxon>Bacteria</taxon>
        <taxon>Bacillati</taxon>
        <taxon>Actinomycetota</taxon>
        <taxon>Thermoleophilia</taxon>
        <taxon>Solirubrobacterales</taxon>
        <taxon>Capillimicrobiaceae</taxon>
        <taxon>Capillimicrobium</taxon>
    </lineage>
</organism>
<dbReference type="Proteomes" id="UP001162834">
    <property type="component" value="Chromosome"/>
</dbReference>
<dbReference type="Pfam" id="PF08940">
    <property type="entry name" value="DUF1918"/>
    <property type="match status" value="1"/>
</dbReference>
<dbReference type="InterPro" id="IPR015035">
    <property type="entry name" value="DUF1918"/>
</dbReference>
<protein>
    <recommendedName>
        <fullName evidence="1">DUF1918 domain-containing protein</fullName>
    </recommendedName>
</protein>
<dbReference type="SUPFAM" id="SSF50118">
    <property type="entry name" value="Cell growth inhibitor/plasmid maintenance toxic component"/>
    <property type="match status" value="1"/>
</dbReference>
<keyword evidence="3" id="KW-1185">Reference proteome</keyword>
<name>A0A9E7BYM0_9ACTN</name>
<accession>A0A9E7BYM0</accession>
<dbReference type="KEGG" id="sbae:DSM104329_00803"/>
<reference evidence="2" key="1">
    <citation type="journal article" date="2022" name="Int. J. Syst. Evol. Microbiol.">
        <title>Pseudomonas aegrilactucae sp. nov. and Pseudomonas morbosilactucae sp. nov., pathogens causing bacterial rot of lettuce in Japan.</title>
        <authorList>
            <person name="Sawada H."/>
            <person name="Fujikawa T."/>
            <person name="Satou M."/>
        </authorList>
    </citation>
    <scope>NUCLEOTIDE SEQUENCE</scope>
    <source>
        <strain evidence="2">0166_1</strain>
    </source>
</reference>
<sequence>MTDHPLNGEAAPGDWIVARGLPGRSPRKGLIVVVLGEGAHEHYLVKWDEQHESIFFPADGVGLLREGEDVDG</sequence>
<dbReference type="AlphaFoldDB" id="A0A9E7BYM0"/>
<evidence type="ECO:0000259" key="1">
    <source>
        <dbReference type="Pfam" id="PF08940"/>
    </source>
</evidence>
<evidence type="ECO:0000313" key="2">
    <source>
        <dbReference type="EMBL" id="UGS34425.1"/>
    </source>
</evidence>
<proteinExistence type="predicted"/>
<evidence type="ECO:0000313" key="3">
    <source>
        <dbReference type="Proteomes" id="UP001162834"/>
    </source>
</evidence>
<dbReference type="RefSeq" id="WP_259314100.1">
    <property type="nucleotide sequence ID" value="NZ_CP087164.1"/>
</dbReference>
<feature type="domain" description="DUF1918" evidence="1">
    <location>
        <begin position="10"/>
        <end position="59"/>
    </location>
</feature>
<gene>
    <name evidence="2" type="ORF">DSM104329_00803</name>
</gene>